<name>A0A511YFX9_9FLAO</name>
<proteinExistence type="predicted"/>
<gene>
    <name evidence="1" type="ORF">CLA01_41610</name>
</gene>
<accession>A0A511YFX9</accession>
<reference evidence="1 2" key="1">
    <citation type="submission" date="2019-07" db="EMBL/GenBank/DDBJ databases">
        <title>Whole genome shotgun sequence of Chryseobacterium lathyri NBRC 105250.</title>
        <authorList>
            <person name="Hosoyama A."/>
            <person name="Uohara A."/>
            <person name="Ohji S."/>
            <person name="Ichikawa N."/>
        </authorList>
    </citation>
    <scope>NUCLEOTIDE SEQUENCE [LARGE SCALE GENOMIC DNA]</scope>
    <source>
        <strain evidence="1 2">NBRC 105250</strain>
    </source>
</reference>
<dbReference type="EMBL" id="BJYI01000026">
    <property type="protein sequence ID" value="GEN74089.1"/>
    <property type="molecule type" value="Genomic_DNA"/>
</dbReference>
<evidence type="ECO:0000313" key="1">
    <source>
        <dbReference type="EMBL" id="GEN74089.1"/>
    </source>
</evidence>
<sequence length="105" mass="12311">MAGTLQVKCINQTTKTMSHNIDEIQLPSAKEAADREKLRFKTFVEFWASMSDEEIKLYPPFIQLTLAHRRELSKTYLFCEVKFEENFKQELNHINNLIKTSMGLL</sequence>
<protein>
    <submittedName>
        <fullName evidence="1">Uncharacterized protein</fullName>
    </submittedName>
</protein>
<dbReference type="Proteomes" id="UP000321150">
    <property type="component" value="Unassembled WGS sequence"/>
</dbReference>
<evidence type="ECO:0000313" key="2">
    <source>
        <dbReference type="Proteomes" id="UP000321150"/>
    </source>
</evidence>
<comment type="caution">
    <text evidence="1">The sequence shown here is derived from an EMBL/GenBank/DDBJ whole genome shotgun (WGS) entry which is preliminary data.</text>
</comment>
<organism evidence="1 2">
    <name type="scientific">Chryseobacterium lathyri</name>
    <dbReference type="NCBI Taxonomy" id="395933"/>
    <lineage>
        <taxon>Bacteria</taxon>
        <taxon>Pseudomonadati</taxon>
        <taxon>Bacteroidota</taxon>
        <taxon>Flavobacteriia</taxon>
        <taxon>Flavobacteriales</taxon>
        <taxon>Weeksellaceae</taxon>
        <taxon>Chryseobacterium group</taxon>
        <taxon>Chryseobacterium</taxon>
    </lineage>
</organism>
<dbReference type="AlphaFoldDB" id="A0A511YFX9"/>